<dbReference type="GO" id="GO:1990529">
    <property type="term" value="C:glycosylphosphatidylinositol-mannosyltransferase I complex"/>
    <property type="evidence" value="ECO:0007669"/>
    <property type="project" value="TreeGrafter"/>
</dbReference>
<evidence type="ECO:0000256" key="17">
    <source>
        <dbReference type="ARBA" id="ARBA00030167"/>
    </source>
</evidence>
<name>A0A9P6WKJ8_9ASCO</name>
<keyword evidence="13" id="KW-0445">Lipid transport</keyword>
<dbReference type="Proteomes" id="UP000697127">
    <property type="component" value="Unassembled WGS sequence"/>
</dbReference>
<dbReference type="InterPro" id="IPR000648">
    <property type="entry name" value="Oxysterol-bd"/>
</dbReference>
<dbReference type="Gene3D" id="2.60.120.680">
    <property type="entry name" value="GOLD domain"/>
    <property type="match status" value="1"/>
</dbReference>
<dbReference type="EMBL" id="PUHW01000123">
    <property type="protein sequence ID" value="KAG0688780.1"/>
    <property type="molecule type" value="Genomic_DNA"/>
</dbReference>
<feature type="domain" description="PH" evidence="21">
    <location>
        <begin position="666"/>
        <end position="762"/>
    </location>
</feature>
<evidence type="ECO:0000256" key="6">
    <source>
        <dbReference type="ARBA" id="ARBA00022448"/>
    </source>
</evidence>
<evidence type="ECO:0000256" key="15">
    <source>
        <dbReference type="ARBA" id="ARBA00023136"/>
    </source>
</evidence>
<evidence type="ECO:0000256" key="3">
    <source>
        <dbReference type="ARBA" id="ARBA00008842"/>
    </source>
</evidence>
<comment type="similarity">
    <text evidence="4">Belongs to the PIGM family.</text>
</comment>
<dbReference type="GO" id="GO:0005789">
    <property type="term" value="C:endoplasmic reticulum membrane"/>
    <property type="evidence" value="ECO:0007669"/>
    <property type="project" value="UniProtKB-SubCell"/>
</dbReference>
<dbReference type="SMART" id="SM00233">
    <property type="entry name" value="PH"/>
    <property type="match status" value="1"/>
</dbReference>
<dbReference type="InterPro" id="IPR001849">
    <property type="entry name" value="PH_domain"/>
</dbReference>
<comment type="subcellular location">
    <subcellularLocation>
        <location evidence="1">Endoplasmic reticulum membrane</location>
        <topology evidence="1">Multi-pass membrane protein</topology>
    </subcellularLocation>
</comment>
<feature type="transmembrane region" description="Helical" evidence="20">
    <location>
        <begin position="169"/>
        <end position="185"/>
    </location>
</feature>
<dbReference type="PANTHER" id="PTHR12886">
    <property type="entry name" value="PIG-M MANNOSYLTRANSFERASE"/>
    <property type="match status" value="1"/>
</dbReference>
<comment type="caution">
    <text evidence="23">The sequence shown here is derived from an EMBL/GenBank/DDBJ whole genome shotgun (WGS) entry which is preliminary data.</text>
</comment>
<dbReference type="InterPro" id="IPR036598">
    <property type="entry name" value="GOLD_dom_sf"/>
</dbReference>
<feature type="transmembrane region" description="Helical" evidence="20">
    <location>
        <begin position="197"/>
        <end position="218"/>
    </location>
</feature>
<protein>
    <recommendedName>
        <fullName evidence="5">GPI mannosyltransferase 1</fullName>
    </recommendedName>
    <alternativeName>
        <fullName evidence="18">GPI mannosyltransferase I</fullName>
    </alternativeName>
    <alternativeName>
        <fullName evidence="17">Glycosylphosphatidylinositol-anchor biosynthesis protein 14</fullName>
    </alternativeName>
</protein>
<keyword evidence="7" id="KW-0337">GPI-anchor biosynthesis</keyword>
<keyword evidence="11" id="KW-0256">Endoplasmic reticulum</keyword>
<dbReference type="GO" id="GO:0008289">
    <property type="term" value="F:lipid binding"/>
    <property type="evidence" value="ECO:0007669"/>
    <property type="project" value="UniProtKB-KW"/>
</dbReference>
<evidence type="ECO:0000256" key="14">
    <source>
        <dbReference type="ARBA" id="ARBA00023121"/>
    </source>
</evidence>
<evidence type="ECO:0000256" key="10">
    <source>
        <dbReference type="ARBA" id="ARBA00022692"/>
    </source>
</evidence>
<dbReference type="InterPro" id="IPR011993">
    <property type="entry name" value="PH-like_dom_sf"/>
</dbReference>
<dbReference type="Gene3D" id="2.40.160.120">
    <property type="match status" value="1"/>
</dbReference>
<accession>A0A9P6WKJ8</accession>
<feature type="compositionally biased region" description="Basic residues" evidence="19">
    <location>
        <begin position="918"/>
        <end position="927"/>
    </location>
</feature>
<comment type="pathway">
    <text evidence="2">Glycolipid biosynthesis; glycosylphosphatidylinositol-anchor biosynthesis.</text>
</comment>
<gene>
    <name evidence="23" type="ORF">C6P40_000541</name>
</gene>
<feature type="domain" description="GOLD" evidence="22">
    <location>
        <begin position="403"/>
        <end position="605"/>
    </location>
</feature>
<dbReference type="Gene3D" id="2.30.29.30">
    <property type="entry name" value="Pleckstrin-homology domain (PH domain)/Phosphotyrosine-binding domain (PTB)"/>
    <property type="match status" value="1"/>
</dbReference>
<keyword evidence="24" id="KW-1185">Reference proteome</keyword>
<evidence type="ECO:0000313" key="23">
    <source>
        <dbReference type="EMBL" id="KAG0688780.1"/>
    </source>
</evidence>
<keyword evidence="6" id="KW-0813">Transport</keyword>
<evidence type="ECO:0000256" key="7">
    <source>
        <dbReference type="ARBA" id="ARBA00022502"/>
    </source>
</evidence>
<keyword evidence="15 20" id="KW-0472">Membrane</keyword>
<evidence type="ECO:0000256" key="20">
    <source>
        <dbReference type="SAM" id="Phobius"/>
    </source>
</evidence>
<feature type="region of interest" description="Disordered" evidence="19">
    <location>
        <begin position="612"/>
        <end position="634"/>
    </location>
</feature>
<evidence type="ECO:0000256" key="16">
    <source>
        <dbReference type="ARBA" id="ARBA00025399"/>
    </source>
</evidence>
<evidence type="ECO:0000256" key="5">
    <source>
        <dbReference type="ARBA" id="ARBA00013797"/>
    </source>
</evidence>
<comment type="function">
    <text evidence="16">Mannosyltransferase involved in glycosylphosphatidylinositol-anchor biosynthesis. Transfers the first alpha-1,4-mannose to GlcN-acyl-PI during GPI precursor assembly. Required for cell wall integrity.</text>
</comment>
<evidence type="ECO:0000256" key="11">
    <source>
        <dbReference type="ARBA" id="ARBA00022824"/>
    </source>
</evidence>
<reference evidence="23" key="1">
    <citation type="submission" date="2020-11" db="EMBL/GenBank/DDBJ databases">
        <title>Kefir isolates.</title>
        <authorList>
            <person name="Marcisauskas S."/>
            <person name="Kim Y."/>
            <person name="Blasche S."/>
        </authorList>
    </citation>
    <scope>NUCLEOTIDE SEQUENCE</scope>
    <source>
        <strain evidence="23">Olga-1</strain>
    </source>
</reference>
<dbReference type="SUPFAM" id="SSF101576">
    <property type="entry name" value="Supernatant protein factor (SPF), C-terminal domain"/>
    <property type="match status" value="1"/>
</dbReference>
<evidence type="ECO:0000256" key="2">
    <source>
        <dbReference type="ARBA" id="ARBA00004687"/>
    </source>
</evidence>
<feature type="transmembrane region" description="Helical" evidence="20">
    <location>
        <begin position="45"/>
        <end position="63"/>
    </location>
</feature>
<keyword evidence="10 20" id="KW-0812">Transmembrane</keyword>
<dbReference type="FunFam" id="2.40.160.120:FF:000001">
    <property type="entry name" value="Oxysterol-binding protein"/>
    <property type="match status" value="1"/>
</dbReference>
<keyword evidence="12 20" id="KW-1133">Transmembrane helix</keyword>
<evidence type="ECO:0000256" key="1">
    <source>
        <dbReference type="ARBA" id="ARBA00004477"/>
    </source>
</evidence>
<evidence type="ECO:0000256" key="12">
    <source>
        <dbReference type="ARBA" id="ARBA00022989"/>
    </source>
</evidence>
<comment type="similarity">
    <text evidence="3">Belongs to the OSBP family.</text>
</comment>
<proteinExistence type="inferred from homology"/>
<organism evidence="23 24">
    <name type="scientific">Pichia californica</name>
    <dbReference type="NCBI Taxonomy" id="460514"/>
    <lineage>
        <taxon>Eukaryota</taxon>
        <taxon>Fungi</taxon>
        <taxon>Dikarya</taxon>
        <taxon>Ascomycota</taxon>
        <taxon>Saccharomycotina</taxon>
        <taxon>Pichiomycetes</taxon>
        <taxon>Pichiales</taxon>
        <taxon>Pichiaceae</taxon>
        <taxon>Pichia</taxon>
    </lineage>
</organism>
<feature type="region of interest" description="Disordered" evidence="19">
    <location>
        <begin position="858"/>
        <end position="963"/>
    </location>
</feature>
<keyword evidence="8" id="KW-0328">Glycosyltransferase</keyword>
<sequence length="1537" mass="176637">MSQLKKEIKIDKKEEVKSIKEINIKDLNGEKHWIFSKLEKLPTSLILLISLILRIGFFLFGLYQDANMPLPYTDIDYYVFTDAAKFISFNKSPFLRATYRYTPLLAWILLPTTYSNNKYWFSFGKFIFIICDLITGYISMISLPLNYKFLSIIWLFNPMVITISTRGSSESLLTLFVLLTTYFLLRNNGKKNLDIIISGFLLGFSIHLKIYPFIYTPVFLLYLDSKQNILQPITIKRLIFLISAIISFSIFTFWMYLIYGDEYLKEAFLYHLIRLDHRHNFSIYNISLYLNSSKETISKLQIEKLSFIPQLLLTLIILPLNLSKGFKITNNNEFKNLLVYKIMFIQTFIFIMFNKVCTSQYFIWFLCLLPQYLVGTTIGSNIGIIYIIGWIITQSLWLYNGWRLEFLGEKDIFISGLFVSKSFEIRSKSFTIKWISVPPNSNVKWTLRPLKNSINLGIYQQKQPNNSNNSNNSNNNNIISGSSLVSDLENLNVDQVNQIPHRLFNSISNKNLLDDNLTRTSSISTKNNSLNHQSIISNNNSINNSISLEEKLDCQLSKIQWIGKCNGDTLKTANIKTTKGGLYAFVFDNTFSKTKAKTVLFQYSIKNLNLNSTSNPNSNSNSNPNSSSQTPPIFNSIDSNLSDPKITKFNGNLDGTSTKIINIKGVQYLEGTLMKKKRRNNGAKKFTKRYFSLNLTYSILYYYLDNESNNIRGNMMITQTVVSADSLELMLYLDSGMEQWVLKANSKKDFDTWVNAFNFVKNENKKVKELLLSSSKSSSIPRNINENGSIFSDEFDEKGAHHQEYLNPQFQIVEEKIISLKETLNNFINESNNINFYGENNVKSSPLQQYNSEFMPSSQLESLDQTTTTSQISQQQQQQQTTSSKSFTPNGAAVNARKLSRSSGIDSSNNNIPTRKPSFLHRLKRKGSQSVPNTPITPDTQSFDVDPSSISQSTISRKNSNDSYLSINMNSNNFSNRSQSQSLSSVPCSPLIEPVITNNLLTNKKFSKIILDSILEKVIELENEYSELQRQEKSNFERSDSKISLNRTKSILSQEFFDAQEYADETEQGVVMLNDSNEDFNLTKEIKNDEFKSDIFSNELKEIKTIISSSTSESESEIDNKINSNLEIKESNSLLSNEIIKEPDNIDLYPLPYMGKINFRSDIKPAACEPPSLVSILRKGIGKDMTSMTMPISTNEPLSFLQKYTESMEYCNLINDALKSPIETGERILKIAAFAISFLSSYKDNVRSIRKPFNPLLGETFELVRPDLDIRVITEKVIHKPFVMAAHVDSKDWYIEHSISPQQKFYGKTAEIIVDGTLKLKFRDNDEIYEWNQPNTILRNIVSLTGEKYTEPIDSITIKSNTGYKCVVTFISENGRFTSSRSEKVELKVYKDNNTKPISLSAHGSWTKDISLSNGKIIWKISTPLLQHEKKYGFTKFSCCLNDLDEIHKDCAPTDSRRRPDQRMYENGIIDDADELKLKLEEDQRLRRKDVNGNDVIHKPMFFQRDNSDLDWTFIHGDKGYWNRRKNKKWDDLVKLW</sequence>
<evidence type="ECO:0000256" key="9">
    <source>
        <dbReference type="ARBA" id="ARBA00022679"/>
    </source>
</evidence>
<dbReference type="GO" id="GO:0051751">
    <property type="term" value="F:alpha-1,4-mannosyltransferase activity"/>
    <property type="evidence" value="ECO:0007669"/>
    <property type="project" value="InterPro"/>
</dbReference>
<feature type="compositionally biased region" description="Low complexity" evidence="19">
    <location>
        <begin position="865"/>
        <end position="884"/>
    </location>
</feature>
<dbReference type="Pfam" id="PF05007">
    <property type="entry name" value="Mannosyl_trans"/>
    <property type="match status" value="1"/>
</dbReference>
<keyword evidence="9" id="KW-0808">Transferase</keyword>
<evidence type="ECO:0000256" key="13">
    <source>
        <dbReference type="ARBA" id="ARBA00023055"/>
    </source>
</evidence>
<dbReference type="PROSITE" id="PS50003">
    <property type="entry name" value="PH_DOMAIN"/>
    <property type="match status" value="1"/>
</dbReference>
<evidence type="ECO:0000259" key="22">
    <source>
        <dbReference type="PROSITE" id="PS50866"/>
    </source>
</evidence>
<keyword evidence="14" id="KW-0446">Lipid-binding</keyword>
<feature type="compositionally biased region" description="Polar residues" evidence="19">
    <location>
        <begin position="928"/>
        <end position="963"/>
    </location>
</feature>
<evidence type="ECO:0000256" key="8">
    <source>
        <dbReference type="ARBA" id="ARBA00022676"/>
    </source>
</evidence>
<dbReference type="GO" id="GO:0004376">
    <property type="term" value="F:GPI mannosyltransferase activity"/>
    <property type="evidence" value="ECO:0007669"/>
    <property type="project" value="InterPro"/>
</dbReference>
<dbReference type="Pfam" id="PF01237">
    <property type="entry name" value="Oxysterol_BP"/>
    <property type="match status" value="1"/>
</dbReference>
<dbReference type="InterPro" id="IPR009038">
    <property type="entry name" value="GOLD_dom"/>
</dbReference>
<dbReference type="PROSITE" id="PS50866">
    <property type="entry name" value="GOLD"/>
    <property type="match status" value="1"/>
</dbReference>
<dbReference type="InterPro" id="IPR041680">
    <property type="entry name" value="PH_8"/>
</dbReference>
<feature type="transmembrane region" description="Helical" evidence="20">
    <location>
        <begin position="238"/>
        <end position="259"/>
    </location>
</feature>
<dbReference type="InterPro" id="IPR007704">
    <property type="entry name" value="PIG-M"/>
</dbReference>
<dbReference type="GO" id="GO:0120009">
    <property type="term" value="P:intermembrane lipid transfer"/>
    <property type="evidence" value="ECO:0007669"/>
    <property type="project" value="UniProtKB-ARBA"/>
</dbReference>
<dbReference type="Pfam" id="PF15409">
    <property type="entry name" value="PH_8"/>
    <property type="match status" value="1"/>
</dbReference>
<feature type="transmembrane region" description="Helical" evidence="20">
    <location>
        <begin position="337"/>
        <end position="354"/>
    </location>
</feature>
<dbReference type="PANTHER" id="PTHR12886:SF0">
    <property type="entry name" value="GPI MANNOSYLTRANSFERASE 1"/>
    <property type="match status" value="1"/>
</dbReference>
<dbReference type="InterPro" id="IPR037239">
    <property type="entry name" value="OSBP_sf"/>
</dbReference>
<evidence type="ECO:0000256" key="19">
    <source>
        <dbReference type="SAM" id="MobiDB-lite"/>
    </source>
</evidence>
<dbReference type="GO" id="GO:0006506">
    <property type="term" value="P:GPI anchor biosynthetic process"/>
    <property type="evidence" value="ECO:0007669"/>
    <property type="project" value="UniProtKB-KW"/>
</dbReference>
<dbReference type="SUPFAM" id="SSF50729">
    <property type="entry name" value="PH domain-like"/>
    <property type="match status" value="1"/>
</dbReference>
<feature type="transmembrane region" description="Helical" evidence="20">
    <location>
        <begin position="119"/>
        <end position="138"/>
    </location>
</feature>
<feature type="compositionally biased region" description="Low complexity" evidence="19">
    <location>
        <begin position="612"/>
        <end position="628"/>
    </location>
</feature>
<evidence type="ECO:0000259" key="21">
    <source>
        <dbReference type="PROSITE" id="PS50003"/>
    </source>
</evidence>
<evidence type="ECO:0000313" key="24">
    <source>
        <dbReference type="Proteomes" id="UP000697127"/>
    </source>
</evidence>
<evidence type="ECO:0000256" key="18">
    <source>
        <dbReference type="ARBA" id="ARBA00032997"/>
    </source>
</evidence>
<dbReference type="SUPFAM" id="SSF144000">
    <property type="entry name" value="Oxysterol-binding protein-like"/>
    <property type="match status" value="1"/>
</dbReference>
<feature type="compositionally biased region" description="Polar residues" evidence="19">
    <location>
        <begin position="901"/>
        <end position="913"/>
    </location>
</feature>
<evidence type="ECO:0000256" key="4">
    <source>
        <dbReference type="ARBA" id="ARBA00011071"/>
    </source>
</evidence>